<dbReference type="KEGG" id="hsal:JMJ58_20265"/>
<evidence type="ECO:0000256" key="1">
    <source>
        <dbReference type="SAM" id="MobiDB-lite"/>
    </source>
</evidence>
<dbReference type="Proteomes" id="UP000637819">
    <property type="component" value="Chromosome"/>
</dbReference>
<evidence type="ECO:0000313" key="3">
    <source>
        <dbReference type="Proteomes" id="UP000637819"/>
    </source>
</evidence>
<dbReference type="AlphaFoldDB" id="A0A8T8E7C6"/>
<dbReference type="OrthoDB" id="258723at2157"/>
<accession>A0A8T8E7C6</accession>
<keyword evidence="3" id="KW-1185">Reference proteome</keyword>
<dbReference type="InterPro" id="IPR048687">
    <property type="entry name" value="HVO_2248-like"/>
</dbReference>
<proteinExistence type="predicted"/>
<organism evidence="2 3">
    <name type="scientific">Haloterrigena salifodinae</name>
    <dbReference type="NCBI Taxonomy" id="2675099"/>
    <lineage>
        <taxon>Archaea</taxon>
        <taxon>Methanobacteriati</taxon>
        <taxon>Methanobacteriota</taxon>
        <taxon>Stenosarchaea group</taxon>
        <taxon>Halobacteria</taxon>
        <taxon>Halobacteriales</taxon>
        <taxon>Natrialbaceae</taxon>
        <taxon>Haloterrigena</taxon>
    </lineage>
</organism>
<dbReference type="EMBL" id="CP069188">
    <property type="protein sequence ID" value="QRV17366.1"/>
    <property type="molecule type" value="Genomic_DNA"/>
</dbReference>
<reference evidence="2 3" key="1">
    <citation type="submission" date="2021-01" db="EMBL/GenBank/DDBJ databases">
        <title>Genome Sequence and Methylation Pattern of Haloterrigena salifodinae BOL5-1, An Extremely Halophilic Archaeon from a Bolivian Salt Mine.</title>
        <authorList>
            <person name="DasSarma P."/>
            <person name="Anton B.P."/>
            <person name="DasSarma S.L."/>
            <person name="von Ehrenheim H.A.L."/>
            <person name="Martinez F.L."/>
            <person name="Guzman D."/>
            <person name="Roberts R.J."/>
            <person name="DasSarma S."/>
        </authorList>
    </citation>
    <scope>NUCLEOTIDE SEQUENCE [LARGE SCALE GENOMIC DNA]</scope>
    <source>
        <strain evidence="2 3">BOL5-1</strain>
    </source>
</reference>
<sequence>MMGQRDQFNGDAKVLHHRAVRTPLPNLEAERVFHENMMTVAAARERKADLLADPDVPLLDAYEAELERVAESFERRLRRIVGDDYREVAMAHHRGERDDRLGELAAYYVEGLWRIQQRTTVTDMLFSPLILRYPDSFTTNIRFAGSYTTPKSIRYESPEHSSEVLTDDHAEIYYSESVYTQQYAAEYLRETAALIREAFPDPDETSVEEREYGGIVSAGGRRGSEFSAMLERVEPDPNRFSEPIDEPTLVEAGPEARRTERALRLKGEIVG</sequence>
<dbReference type="Pfam" id="PF21535">
    <property type="entry name" value="HVO_2248"/>
    <property type="match status" value="1"/>
</dbReference>
<feature type="region of interest" description="Disordered" evidence="1">
    <location>
        <begin position="233"/>
        <end position="256"/>
    </location>
</feature>
<protein>
    <submittedName>
        <fullName evidence="2">Uncharacterized protein</fullName>
    </submittedName>
</protein>
<gene>
    <name evidence="2" type="ORF">JMJ58_20265</name>
</gene>
<evidence type="ECO:0000313" key="2">
    <source>
        <dbReference type="EMBL" id="QRV17366.1"/>
    </source>
</evidence>
<name>A0A8T8E7C6_9EURY</name>